<proteinExistence type="predicted"/>
<evidence type="ECO:0000313" key="3">
    <source>
        <dbReference type="Proteomes" id="UP000236151"/>
    </source>
</evidence>
<dbReference type="Proteomes" id="UP000236151">
    <property type="component" value="Unassembled WGS sequence"/>
</dbReference>
<evidence type="ECO:0000259" key="1">
    <source>
        <dbReference type="PROSITE" id="PS51704"/>
    </source>
</evidence>
<sequence length="240" mass="26880">MKVIAHRGASAYAPENTMSAFKKAISMGAGGIELDVQLSRDGRVVVIHDEKVDRTSDGKGWVKDFDLIDLKALDFGSWFGQEYAGERIPVLEEVLDLLKDWDGLLNIEIKNGLIIYPGIEEKVAELIKKYDFVNRVIISSFNHYSLVEMKRILPQVKTGILYMAGLYEPWEYAKRIKAYALHPAYYNVVPEIMEGCIKHGVAVNPFTVDHPDLIRKMAAAGVSGIITNVPDVAIKILEEM</sequence>
<comment type="caution">
    <text evidence="2">The sequence shown here is derived from an EMBL/GenBank/DDBJ whole genome shotgun (WGS) entry which is preliminary data.</text>
</comment>
<dbReference type="GO" id="GO:0006629">
    <property type="term" value="P:lipid metabolic process"/>
    <property type="evidence" value="ECO:0007669"/>
    <property type="project" value="InterPro"/>
</dbReference>
<reference evidence="2 3" key="1">
    <citation type="submission" date="2017-06" db="EMBL/GenBank/DDBJ databases">
        <title>Investigating the central metabolism of Clostridium thermosuccinogenes.</title>
        <authorList>
            <person name="Koendjbiharie J.G."/>
            <person name="van Kranenburg R."/>
        </authorList>
    </citation>
    <scope>NUCLEOTIDE SEQUENCE [LARGE SCALE GENOMIC DNA]</scope>
    <source>
        <strain evidence="2 3">DSM 5806</strain>
    </source>
</reference>
<dbReference type="PANTHER" id="PTHR46211:SF1">
    <property type="entry name" value="GLYCEROPHOSPHODIESTER PHOSPHODIESTERASE, CYTOPLASMIC"/>
    <property type="match status" value="1"/>
</dbReference>
<accession>A0A2K2F9J2</accession>
<feature type="domain" description="GP-PDE" evidence="1">
    <location>
        <begin position="1"/>
        <end position="237"/>
    </location>
</feature>
<name>A0A2K2F9J2_9CLOT</name>
<dbReference type="InterPro" id="IPR030395">
    <property type="entry name" value="GP_PDE_dom"/>
</dbReference>
<protein>
    <recommendedName>
        <fullName evidence="1">GP-PDE domain-containing protein</fullName>
    </recommendedName>
</protein>
<organism evidence="2 3">
    <name type="scientific">Clostridium thermosuccinogenes</name>
    <dbReference type="NCBI Taxonomy" id="84032"/>
    <lineage>
        <taxon>Bacteria</taxon>
        <taxon>Bacillati</taxon>
        <taxon>Bacillota</taxon>
        <taxon>Clostridia</taxon>
        <taxon>Eubacteriales</taxon>
        <taxon>Clostridiaceae</taxon>
        <taxon>Clostridium</taxon>
    </lineage>
</organism>
<keyword evidence="3" id="KW-1185">Reference proteome</keyword>
<dbReference type="Gene3D" id="3.20.20.190">
    <property type="entry name" value="Phosphatidylinositol (PI) phosphodiesterase"/>
    <property type="match status" value="1"/>
</dbReference>
<dbReference type="GO" id="GO:0008081">
    <property type="term" value="F:phosphoric diester hydrolase activity"/>
    <property type="evidence" value="ECO:0007669"/>
    <property type="project" value="InterPro"/>
</dbReference>
<gene>
    <name evidence="2" type="ORF">CDQ84_15295</name>
</gene>
<dbReference type="InterPro" id="IPR017946">
    <property type="entry name" value="PLC-like_Pdiesterase_TIM-brl"/>
</dbReference>
<dbReference type="RefSeq" id="WP_103082607.1">
    <property type="nucleotide sequence ID" value="NZ_CP021850.1"/>
</dbReference>
<dbReference type="SUPFAM" id="SSF51695">
    <property type="entry name" value="PLC-like phosphodiesterases"/>
    <property type="match status" value="1"/>
</dbReference>
<dbReference type="Pfam" id="PF03009">
    <property type="entry name" value="GDPD"/>
    <property type="match status" value="1"/>
</dbReference>
<dbReference type="PANTHER" id="PTHR46211">
    <property type="entry name" value="GLYCEROPHOSPHORYL DIESTER PHOSPHODIESTERASE"/>
    <property type="match status" value="1"/>
</dbReference>
<dbReference type="EMBL" id="NIOJ01000049">
    <property type="protein sequence ID" value="PNT96446.1"/>
    <property type="molecule type" value="Genomic_DNA"/>
</dbReference>
<evidence type="ECO:0000313" key="2">
    <source>
        <dbReference type="EMBL" id="PNT96446.1"/>
    </source>
</evidence>
<dbReference type="OrthoDB" id="384721at2"/>
<dbReference type="KEGG" id="cthd:CDO33_14220"/>
<dbReference type="PROSITE" id="PS51704">
    <property type="entry name" value="GP_PDE"/>
    <property type="match status" value="1"/>
</dbReference>
<dbReference type="CDD" id="cd08563">
    <property type="entry name" value="GDPD_TtGDE_like"/>
    <property type="match status" value="1"/>
</dbReference>
<dbReference type="AlphaFoldDB" id="A0A2K2F9J2"/>